<name>A0A517QNU1_9PLAN</name>
<reference evidence="1 2" key="1">
    <citation type="submission" date="2019-02" db="EMBL/GenBank/DDBJ databases">
        <title>Deep-cultivation of Planctomycetes and their phenomic and genomic characterization uncovers novel biology.</title>
        <authorList>
            <person name="Wiegand S."/>
            <person name="Jogler M."/>
            <person name="Boedeker C."/>
            <person name="Pinto D."/>
            <person name="Vollmers J."/>
            <person name="Rivas-Marin E."/>
            <person name="Kohn T."/>
            <person name="Peeters S.H."/>
            <person name="Heuer A."/>
            <person name="Rast P."/>
            <person name="Oberbeckmann S."/>
            <person name="Bunk B."/>
            <person name="Jeske O."/>
            <person name="Meyerdierks A."/>
            <person name="Storesund J.E."/>
            <person name="Kallscheuer N."/>
            <person name="Luecker S."/>
            <person name="Lage O.M."/>
            <person name="Pohl T."/>
            <person name="Merkel B.J."/>
            <person name="Hornburger P."/>
            <person name="Mueller R.-W."/>
            <person name="Bruemmer F."/>
            <person name="Labrenz M."/>
            <person name="Spormann A.M."/>
            <person name="Op den Camp H."/>
            <person name="Overmann J."/>
            <person name="Amann R."/>
            <person name="Jetten M.S.M."/>
            <person name="Mascher T."/>
            <person name="Medema M.H."/>
            <person name="Devos D.P."/>
            <person name="Kaster A.-K."/>
            <person name="Ovreas L."/>
            <person name="Rohde M."/>
            <person name="Galperin M.Y."/>
            <person name="Jogler C."/>
        </authorList>
    </citation>
    <scope>NUCLEOTIDE SEQUENCE [LARGE SCALE GENOMIC DNA]</scope>
    <source>
        <strain evidence="1 2">Mal48</strain>
    </source>
</reference>
<keyword evidence="2" id="KW-1185">Reference proteome</keyword>
<evidence type="ECO:0000313" key="2">
    <source>
        <dbReference type="Proteomes" id="UP000315724"/>
    </source>
</evidence>
<dbReference type="GO" id="GO:0044780">
    <property type="term" value="P:bacterial-type flagellum assembly"/>
    <property type="evidence" value="ECO:0007669"/>
    <property type="project" value="InterPro"/>
</dbReference>
<evidence type="ECO:0008006" key="3">
    <source>
        <dbReference type="Google" id="ProtNLM"/>
    </source>
</evidence>
<dbReference type="EMBL" id="CP036267">
    <property type="protein sequence ID" value="QDT33320.1"/>
    <property type="molecule type" value="Genomic_DNA"/>
</dbReference>
<dbReference type="Proteomes" id="UP000315724">
    <property type="component" value="Chromosome"/>
</dbReference>
<dbReference type="KEGG" id="tpol:Mal48_25730"/>
<evidence type="ECO:0000313" key="1">
    <source>
        <dbReference type="EMBL" id="QDT33320.1"/>
    </source>
</evidence>
<protein>
    <recommendedName>
        <fullName evidence="3">Flagellar protein FliS</fullName>
    </recommendedName>
</protein>
<sequence>MMDAFRLVARSLSTEESDLRTSHGFCFRITLNLVAMKMNPLQTYRQSHQKNWTRIDMLLTLYRETELSLRSGIDALRVADQVEFTLTQLRSIKLLLAIIDGIKPEYDDLSRNIYQLCLFIFHQVSRENIEGLQNGLRVLVTLKESFEAIENESRHLEAEGKIPPLDFDLDGTLAVG</sequence>
<dbReference type="AlphaFoldDB" id="A0A517QNU1"/>
<gene>
    <name evidence="1" type="ORF">Mal48_25730</name>
</gene>
<dbReference type="SUPFAM" id="SSF101116">
    <property type="entry name" value="Flagellar export chaperone FliS"/>
    <property type="match status" value="1"/>
</dbReference>
<dbReference type="InterPro" id="IPR036584">
    <property type="entry name" value="FliS_sf"/>
</dbReference>
<accession>A0A517QNU1</accession>
<proteinExistence type="predicted"/>
<organism evidence="1 2">
    <name type="scientific">Thalassoglobus polymorphus</name>
    <dbReference type="NCBI Taxonomy" id="2527994"/>
    <lineage>
        <taxon>Bacteria</taxon>
        <taxon>Pseudomonadati</taxon>
        <taxon>Planctomycetota</taxon>
        <taxon>Planctomycetia</taxon>
        <taxon>Planctomycetales</taxon>
        <taxon>Planctomycetaceae</taxon>
        <taxon>Thalassoglobus</taxon>
    </lineage>
</organism>